<name>A0ABR7ZA14_9PSED</name>
<evidence type="ECO:0000313" key="3">
    <source>
        <dbReference type="EMBL" id="MBD1602395.1"/>
    </source>
</evidence>
<keyword evidence="4" id="KW-1185">Reference proteome</keyword>
<organism evidence="3 4">
    <name type="scientific">Pseudomonas typographi</name>
    <dbReference type="NCBI Taxonomy" id="2715964"/>
    <lineage>
        <taxon>Bacteria</taxon>
        <taxon>Pseudomonadati</taxon>
        <taxon>Pseudomonadota</taxon>
        <taxon>Gammaproteobacteria</taxon>
        <taxon>Pseudomonadales</taxon>
        <taxon>Pseudomonadaceae</taxon>
        <taxon>Pseudomonas</taxon>
    </lineage>
</organism>
<dbReference type="Proteomes" id="UP000805841">
    <property type="component" value="Unassembled WGS sequence"/>
</dbReference>
<feature type="region of interest" description="Disordered" evidence="1">
    <location>
        <begin position="98"/>
        <end position="120"/>
    </location>
</feature>
<sequence>MTKPLAVLIIVLLTQGAFAAPAKPTVEAFIGDPIAILDAQGNVEGEMPLRDAPKGPLPILQYNEAIDLVQVELAGKKVWLDTLDLRMNPTKIVTLSCQEMKPGSPDKENNSTIGYGGCKE</sequence>
<evidence type="ECO:0000313" key="4">
    <source>
        <dbReference type="Proteomes" id="UP000805841"/>
    </source>
</evidence>
<reference evidence="3 4" key="1">
    <citation type="journal article" date="2020" name="Insects">
        <title>Bacteria Belonging to Pseudomonas typographi sp. nov. from the Bark Beetle Ips typographus Have Genomic Potential to Aid in the Host Ecology.</title>
        <authorList>
            <person name="Peral-Aranega E."/>
            <person name="Saati-Santamaria Z."/>
            <person name="Kolarik M."/>
            <person name="Rivas R."/>
            <person name="Garcia-Fraile P."/>
        </authorList>
    </citation>
    <scope>NUCLEOTIDE SEQUENCE [LARGE SCALE GENOMIC DNA]</scope>
    <source>
        <strain evidence="3 4">CA3A</strain>
    </source>
</reference>
<gene>
    <name evidence="3" type="ORF">HAQ05_27335</name>
</gene>
<feature type="chain" id="PRO_5045087103" evidence="2">
    <location>
        <begin position="20"/>
        <end position="120"/>
    </location>
</feature>
<comment type="caution">
    <text evidence="3">The sequence shown here is derived from an EMBL/GenBank/DDBJ whole genome shotgun (WGS) entry which is preliminary data.</text>
</comment>
<accession>A0ABR7ZA14</accession>
<evidence type="ECO:0000256" key="1">
    <source>
        <dbReference type="SAM" id="MobiDB-lite"/>
    </source>
</evidence>
<feature type="signal peptide" evidence="2">
    <location>
        <begin position="1"/>
        <end position="19"/>
    </location>
</feature>
<protein>
    <submittedName>
        <fullName evidence="3">Uncharacterized protein</fullName>
    </submittedName>
</protein>
<keyword evidence="2" id="KW-0732">Signal</keyword>
<dbReference type="RefSeq" id="WP_190427336.1">
    <property type="nucleotide sequence ID" value="NZ_JAAOCA010000070.1"/>
</dbReference>
<evidence type="ECO:0000256" key="2">
    <source>
        <dbReference type="SAM" id="SignalP"/>
    </source>
</evidence>
<dbReference type="EMBL" id="JAAOCA010000070">
    <property type="protein sequence ID" value="MBD1602395.1"/>
    <property type="molecule type" value="Genomic_DNA"/>
</dbReference>
<proteinExistence type="predicted"/>